<keyword evidence="4" id="KW-1185">Reference proteome</keyword>
<feature type="transmembrane region" description="Helical" evidence="1">
    <location>
        <begin position="208"/>
        <end position="228"/>
    </location>
</feature>
<feature type="domain" description="WWE" evidence="2">
    <location>
        <begin position="1"/>
        <end position="65"/>
    </location>
</feature>
<reference evidence="3 4" key="1">
    <citation type="journal article" date="2013" name="Curr. Biol.">
        <title>The Genome of the Foraminiferan Reticulomyxa filosa.</title>
        <authorList>
            <person name="Glockner G."/>
            <person name="Hulsmann N."/>
            <person name="Schleicher M."/>
            <person name="Noegel A.A."/>
            <person name="Eichinger L."/>
            <person name="Gallinger C."/>
            <person name="Pawlowski J."/>
            <person name="Sierra R."/>
            <person name="Euteneuer U."/>
            <person name="Pillet L."/>
            <person name="Moustafa A."/>
            <person name="Platzer M."/>
            <person name="Groth M."/>
            <person name="Szafranski K."/>
            <person name="Schliwa M."/>
        </authorList>
    </citation>
    <scope>NUCLEOTIDE SEQUENCE [LARGE SCALE GENOMIC DNA]</scope>
</reference>
<dbReference type="PROSITE" id="PS50918">
    <property type="entry name" value="WWE"/>
    <property type="match status" value="1"/>
</dbReference>
<organism evidence="3 4">
    <name type="scientific">Reticulomyxa filosa</name>
    <dbReference type="NCBI Taxonomy" id="46433"/>
    <lineage>
        <taxon>Eukaryota</taxon>
        <taxon>Sar</taxon>
        <taxon>Rhizaria</taxon>
        <taxon>Retaria</taxon>
        <taxon>Foraminifera</taxon>
        <taxon>Monothalamids</taxon>
        <taxon>Reticulomyxidae</taxon>
        <taxon>Reticulomyxa</taxon>
    </lineage>
</organism>
<proteinExistence type="predicted"/>
<feature type="transmembrane region" description="Helical" evidence="1">
    <location>
        <begin position="179"/>
        <end position="196"/>
    </location>
</feature>
<gene>
    <name evidence="3" type="ORF">RFI_15010</name>
</gene>
<dbReference type="AlphaFoldDB" id="X6N7Z6"/>
<evidence type="ECO:0000256" key="1">
    <source>
        <dbReference type="SAM" id="Phobius"/>
    </source>
</evidence>
<feature type="transmembrane region" description="Helical" evidence="1">
    <location>
        <begin position="234"/>
        <end position="252"/>
    </location>
</feature>
<keyword evidence="1" id="KW-0472">Membrane</keyword>
<keyword evidence="1" id="KW-0812">Transmembrane</keyword>
<dbReference type="InterPro" id="IPR004170">
    <property type="entry name" value="WWE_dom"/>
</dbReference>
<comment type="caution">
    <text evidence="3">The sequence shown here is derived from an EMBL/GenBank/DDBJ whole genome shotgun (WGS) entry which is preliminary data.</text>
</comment>
<sequence>MTEYQLDNGSWEPYTDANFVKKLEETIVNEPVSFTTNGEYYYVVKRNKDSGEQKDIRDKTRKVRRRVISKGLNTKQKRQTLQYNFMLLSNEEEQQKHPSWWAPMKNSTSSYFVKVENMETHALSKQAVEEFYKTVNSQNFEVVEVFIVQNSHMWLLHDSLERVWLSSKRVAESARNIRWMWHGWLFCLISCSYAYCTSHIFFFQCPLCVVNACIRLVFILHVMLTILSRMDMQSFIFFFVVAIVLFGNKHCFGQI</sequence>
<dbReference type="Proteomes" id="UP000023152">
    <property type="component" value="Unassembled WGS sequence"/>
</dbReference>
<evidence type="ECO:0000313" key="3">
    <source>
        <dbReference type="EMBL" id="ETO22191.1"/>
    </source>
</evidence>
<evidence type="ECO:0000259" key="2">
    <source>
        <dbReference type="PROSITE" id="PS50918"/>
    </source>
</evidence>
<name>X6N7Z6_RETFI</name>
<dbReference type="EMBL" id="ASPP01010954">
    <property type="protein sequence ID" value="ETO22191.1"/>
    <property type="molecule type" value="Genomic_DNA"/>
</dbReference>
<evidence type="ECO:0000313" key="4">
    <source>
        <dbReference type="Proteomes" id="UP000023152"/>
    </source>
</evidence>
<accession>X6N7Z6</accession>
<keyword evidence="1" id="KW-1133">Transmembrane helix</keyword>
<protein>
    <recommendedName>
        <fullName evidence="2">WWE domain-containing protein</fullName>
    </recommendedName>
</protein>